<feature type="non-terminal residue" evidence="1">
    <location>
        <position position="115"/>
    </location>
</feature>
<keyword evidence="2" id="KW-1185">Reference proteome</keyword>
<dbReference type="OrthoDB" id="6382835at2759"/>
<sequence length="115" mass="13321">MQKIIIYFKGPAYYKFEYGVHDPHTGDIKSQYEHRDGKDVTGGYTIMLMIMEDLMLLLNESVMLNILPIMDMVEGMVVTVDMVEMEVDMVDMEVDMLDMADMVDMVDMVDMEVDM</sequence>
<organism evidence="1 2">
    <name type="scientific">Asbolus verrucosus</name>
    <name type="common">Desert ironclad beetle</name>
    <dbReference type="NCBI Taxonomy" id="1661398"/>
    <lineage>
        <taxon>Eukaryota</taxon>
        <taxon>Metazoa</taxon>
        <taxon>Ecdysozoa</taxon>
        <taxon>Arthropoda</taxon>
        <taxon>Hexapoda</taxon>
        <taxon>Insecta</taxon>
        <taxon>Pterygota</taxon>
        <taxon>Neoptera</taxon>
        <taxon>Endopterygota</taxon>
        <taxon>Coleoptera</taxon>
        <taxon>Polyphaga</taxon>
        <taxon>Cucujiformia</taxon>
        <taxon>Tenebrionidae</taxon>
        <taxon>Pimeliinae</taxon>
        <taxon>Asbolus</taxon>
    </lineage>
</organism>
<dbReference type="AlphaFoldDB" id="A0A482VD83"/>
<protein>
    <submittedName>
        <fullName evidence="1">Uncharacterized protein</fullName>
    </submittedName>
</protein>
<accession>A0A482VD83</accession>
<gene>
    <name evidence="1" type="ORF">BDFB_012845</name>
</gene>
<dbReference type="Proteomes" id="UP000292052">
    <property type="component" value="Unassembled WGS sequence"/>
</dbReference>
<reference evidence="1 2" key="1">
    <citation type="submission" date="2017-03" db="EMBL/GenBank/DDBJ databases">
        <title>Genome of the blue death feigning beetle - Asbolus verrucosus.</title>
        <authorList>
            <person name="Rider S.D."/>
        </authorList>
    </citation>
    <scope>NUCLEOTIDE SEQUENCE [LARGE SCALE GENOMIC DNA]</scope>
    <source>
        <strain evidence="1">Butters</strain>
        <tissue evidence="1">Head and leg muscle</tissue>
    </source>
</reference>
<name>A0A482VD83_ASBVE</name>
<dbReference type="EMBL" id="QDEB01111822">
    <property type="protein sequence ID" value="RZB41743.1"/>
    <property type="molecule type" value="Genomic_DNA"/>
</dbReference>
<proteinExistence type="predicted"/>
<evidence type="ECO:0000313" key="1">
    <source>
        <dbReference type="EMBL" id="RZB41743.1"/>
    </source>
</evidence>
<evidence type="ECO:0000313" key="2">
    <source>
        <dbReference type="Proteomes" id="UP000292052"/>
    </source>
</evidence>
<comment type="caution">
    <text evidence="1">The sequence shown here is derived from an EMBL/GenBank/DDBJ whole genome shotgun (WGS) entry which is preliminary data.</text>
</comment>